<dbReference type="Gene3D" id="3.30.870.10">
    <property type="entry name" value="Endonuclease Chain A"/>
    <property type="match status" value="2"/>
</dbReference>
<feature type="domain" description="PLD phosphodiesterase" evidence="1">
    <location>
        <begin position="118"/>
        <end position="145"/>
    </location>
</feature>
<dbReference type="RefSeq" id="WP_052064633.1">
    <property type="nucleotide sequence ID" value="NZ_JQSG02000006.1"/>
</dbReference>
<reference evidence="2 3" key="1">
    <citation type="journal article" date="2014" name="Genome Announc.">
        <title>Draft Genome Sequence of the Iron-Oxidizing, Acidophilic, and Halotolerant 'Thiobacillus prosperus' Type Strain DSM 5130.</title>
        <authorList>
            <person name="Ossandon F.J."/>
            <person name="Cardenas J.P."/>
            <person name="Corbett M."/>
            <person name="Quatrini R."/>
            <person name="Holmes D.S."/>
            <person name="Watkin E."/>
        </authorList>
    </citation>
    <scope>NUCLEOTIDE SEQUENCE [LARGE SCALE GENOMIC DNA]</scope>
    <source>
        <strain evidence="2 3">DSM 5130</strain>
    </source>
</reference>
<dbReference type="PANTHER" id="PTHR21248:SF23">
    <property type="entry name" value="CARDIOLIPIN SYNTHASE B"/>
    <property type="match status" value="1"/>
</dbReference>
<name>A0A1A6C251_9GAMM</name>
<dbReference type="InterPro" id="IPR001736">
    <property type="entry name" value="PLipase_D/transphosphatidylase"/>
</dbReference>
<organism evidence="2 3">
    <name type="scientific">Acidihalobacter prosperus</name>
    <dbReference type="NCBI Taxonomy" id="160660"/>
    <lineage>
        <taxon>Bacteria</taxon>
        <taxon>Pseudomonadati</taxon>
        <taxon>Pseudomonadota</taxon>
        <taxon>Gammaproteobacteria</taxon>
        <taxon>Chromatiales</taxon>
        <taxon>Ectothiorhodospiraceae</taxon>
        <taxon>Acidihalobacter</taxon>
    </lineage>
</organism>
<accession>A0A1A6C251</accession>
<dbReference type="GO" id="GO:0032049">
    <property type="term" value="P:cardiolipin biosynthetic process"/>
    <property type="evidence" value="ECO:0007669"/>
    <property type="project" value="UniProtKB-ARBA"/>
</dbReference>
<dbReference type="SUPFAM" id="SSF56024">
    <property type="entry name" value="Phospholipase D/nuclease"/>
    <property type="match status" value="2"/>
</dbReference>
<evidence type="ECO:0000313" key="3">
    <source>
        <dbReference type="Proteomes" id="UP000029273"/>
    </source>
</evidence>
<sequence length="394" mass="44917">MIRPPFTRHARATRFPQRAGHRLELLVDGHRFFPAMLDAIAGARCYVLMEMYLFESGALAARFIEALRDAARRGASVRLLIDDFGALGLHARDRERLRAGGVTLAFYNPLRVGRLSANLHRDHRKLLLIDGRVAFTGGSGITDDFDPGLRPHGWWHDLMLRMEGPAVSDWQHLFQQIWQRSTADAPALPAALPDATGPHAVRVVANDGRRREIQRRLVRRIAQARQRVSISVAYFVPPLRIRAALRRAARRGVEVRLIVPGRHTDHQAARYAGRRFYAQLLRAGVRIHEYTPRFTHVKLMICDDWVSLGSANLDHWTLRWNLEANAEIDGAAFAATAQAAFEADLADTREITLETWRARGRRARAREWFWGLISRWLARHGRRARPRPAPGKRD</sequence>
<dbReference type="EMBL" id="JQSG02000006">
    <property type="protein sequence ID" value="OBS08633.1"/>
    <property type="molecule type" value="Genomic_DNA"/>
</dbReference>
<evidence type="ECO:0000259" key="1">
    <source>
        <dbReference type="PROSITE" id="PS50035"/>
    </source>
</evidence>
<dbReference type="InterPro" id="IPR025202">
    <property type="entry name" value="PLD-like_dom"/>
</dbReference>
<dbReference type="CDD" id="cd09110">
    <property type="entry name" value="PLDc_CLS_1"/>
    <property type="match status" value="1"/>
</dbReference>
<dbReference type="GO" id="GO:0008808">
    <property type="term" value="F:cardiolipin synthase activity"/>
    <property type="evidence" value="ECO:0007669"/>
    <property type="project" value="TreeGrafter"/>
</dbReference>
<dbReference type="Pfam" id="PF13091">
    <property type="entry name" value="PLDc_2"/>
    <property type="match status" value="2"/>
</dbReference>
<dbReference type="AlphaFoldDB" id="A0A1A6C251"/>
<keyword evidence="3" id="KW-1185">Reference proteome</keyword>
<dbReference type="SMART" id="SM00155">
    <property type="entry name" value="PLDc"/>
    <property type="match status" value="2"/>
</dbReference>
<dbReference type="Proteomes" id="UP000029273">
    <property type="component" value="Unassembled WGS sequence"/>
</dbReference>
<feature type="domain" description="PLD phosphodiesterase" evidence="1">
    <location>
        <begin position="291"/>
        <end position="317"/>
    </location>
</feature>
<proteinExistence type="predicted"/>
<dbReference type="OrthoDB" id="9762009at2"/>
<dbReference type="PROSITE" id="PS50035">
    <property type="entry name" value="PLD"/>
    <property type="match status" value="2"/>
</dbReference>
<protein>
    <recommendedName>
        <fullName evidence="1">PLD phosphodiesterase domain-containing protein</fullName>
    </recommendedName>
</protein>
<evidence type="ECO:0000313" key="2">
    <source>
        <dbReference type="EMBL" id="OBS08633.1"/>
    </source>
</evidence>
<gene>
    <name evidence="2" type="ORF">Thpro_022883</name>
</gene>
<dbReference type="PANTHER" id="PTHR21248">
    <property type="entry name" value="CARDIOLIPIN SYNTHASE"/>
    <property type="match status" value="1"/>
</dbReference>
<dbReference type="GO" id="GO:0016020">
    <property type="term" value="C:membrane"/>
    <property type="evidence" value="ECO:0007669"/>
    <property type="project" value="TreeGrafter"/>
</dbReference>
<comment type="caution">
    <text evidence="2">The sequence shown here is derived from an EMBL/GenBank/DDBJ whole genome shotgun (WGS) entry which is preliminary data.</text>
</comment>